<name>A0A934QDG4_9MICO</name>
<keyword evidence="2" id="KW-1185">Reference proteome</keyword>
<sequence length="166" mass="18839">MSEETIPTHVKTVVGARGTHSRAVPNPDNPGNPFAAGTAFKHLDGDRVFAEWWSRLPAPFDGDYRLTEVMRDGGPGEYLQVGGRRGRMTFEMRRLVDGRFRQYVIGRKADFDRAVFEYAPEEEVPIQSNVQEVYPHEVWTSASVTPVFRLWFEEGEIPGGLTIREL</sequence>
<gene>
    <name evidence="1" type="ORF">JD292_11115</name>
</gene>
<protein>
    <submittedName>
        <fullName evidence="1">Uncharacterized protein</fullName>
    </submittedName>
</protein>
<evidence type="ECO:0000313" key="2">
    <source>
        <dbReference type="Proteomes" id="UP000618733"/>
    </source>
</evidence>
<proteinExistence type="predicted"/>
<dbReference type="EMBL" id="JAEHOI010000011">
    <property type="protein sequence ID" value="MBK0422621.1"/>
    <property type="molecule type" value="Genomic_DNA"/>
</dbReference>
<dbReference type="AlphaFoldDB" id="A0A934QDG4"/>
<comment type="caution">
    <text evidence="1">The sequence shown here is derived from an EMBL/GenBank/DDBJ whole genome shotgun (WGS) entry which is preliminary data.</text>
</comment>
<organism evidence="1 2">
    <name type="scientific">Leucobacter edaphi</name>
    <dbReference type="NCBI Taxonomy" id="2796472"/>
    <lineage>
        <taxon>Bacteria</taxon>
        <taxon>Bacillati</taxon>
        <taxon>Actinomycetota</taxon>
        <taxon>Actinomycetes</taxon>
        <taxon>Micrococcales</taxon>
        <taxon>Microbacteriaceae</taxon>
        <taxon>Leucobacter</taxon>
    </lineage>
</organism>
<accession>A0A934QDG4</accession>
<dbReference type="Proteomes" id="UP000618733">
    <property type="component" value="Unassembled WGS sequence"/>
</dbReference>
<evidence type="ECO:0000313" key="1">
    <source>
        <dbReference type="EMBL" id="MBK0422621.1"/>
    </source>
</evidence>
<dbReference type="RefSeq" id="WP_200132820.1">
    <property type="nucleotide sequence ID" value="NZ_JAEHOI010000011.1"/>
</dbReference>
<reference evidence="1" key="1">
    <citation type="submission" date="2020-12" db="EMBL/GenBank/DDBJ databases">
        <title>Leucobacter sp. CAS2, isolated from Chromium sludge.</title>
        <authorList>
            <person name="Xu Z."/>
        </authorList>
    </citation>
    <scope>NUCLEOTIDE SEQUENCE</scope>
    <source>
        <strain evidence="1">CSA2</strain>
    </source>
</reference>